<feature type="region of interest" description="Disordered" evidence="1">
    <location>
        <begin position="1"/>
        <end position="37"/>
    </location>
</feature>
<feature type="transmembrane region" description="Helical" evidence="2">
    <location>
        <begin position="120"/>
        <end position="143"/>
    </location>
</feature>
<dbReference type="OrthoDB" id="10001296at2"/>
<dbReference type="Proteomes" id="UP000199301">
    <property type="component" value="Unassembled WGS sequence"/>
</dbReference>
<keyword evidence="4" id="KW-1185">Reference proteome</keyword>
<feature type="transmembrane region" description="Helical" evidence="2">
    <location>
        <begin position="163"/>
        <end position="182"/>
    </location>
</feature>
<dbReference type="RefSeq" id="WP_092526073.1">
    <property type="nucleotide sequence ID" value="NZ_FNKO01000002.1"/>
</dbReference>
<name>A0A1H1GLQ9_9ACTN</name>
<feature type="transmembrane region" description="Helical" evidence="2">
    <location>
        <begin position="94"/>
        <end position="113"/>
    </location>
</feature>
<gene>
    <name evidence="3" type="ORF">SAMN04489718_3730</name>
</gene>
<evidence type="ECO:0000313" key="4">
    <source>
        <dbReference type="Proteomes" id="UP000199301"/>
    </source>
</evidence>
<sequence>MNTPQPSYGPHQQVPQQPYGGQHYQAPPQPHLGSHSPIDDTGRPLAVVLAIWLGAAAIHNVVYYPTDLILHWTSRDGRVTHFSTVGELYSHLEYGIETATGAIFIALCIALVRRSTKTRLLATVGASVVVALYVMRAIRIVAWSSGENASESLLGRIHDWNQLSATLFFLIPTLLVFTPGVLRTLRAKPGQNQRAHHGPAPTTGHV</sequence>
<evidence type="ECO:0000313" key="3">
    <source>
        <dbReference type="EMBL" id="SDR14115.1"/>
    </source>
</evidence>
<keyword evidence="2" id="KW-0812">Transmembrane</keyword>
<reference evidence="4" key="1">
    <citation type="submission" date="2016-10" db="EMBL/GenBank/DDBJ databases">
        <authorList>
            <person name="Varghese N."/>
            <person name="Submissions S."/>
        </authorList>
    </citation>
    <scope>NUCLEOTIDE SEQUENCE [LARGE SCALE GENOMIC DNA]</scope>
    <source>
        <strain evidence="4">DSM 45459</strain>
    </source>
</reference>
<evidence type="ECO:0000256" key="1">
    <source>
        <dbReference type="SAM" id="MobiDB-lite"/>
    </source>
</evidence>
<dbReference type="EMBL" id="FNKO01000002">
    <property type="protein sequence ID" value="SDR14115.1"/>
    <property type="molecule type" value="Genomic_DNA"/>
</dbReference>
<dbReference type="AlphaFoldDB" id="A0A1H1GLQ9"/>
<accession>A0A1H1GLQ9</accession>
<dbReference type="STRING" id="995062.SAMN04489718_3730"/>
<organism evidence="3 4">
    <name type="scientific">Actinopolyspora saharensis</name>
    <dbReference type="NCBI Taxonomy" id="995062"/>
    <lineage>
        <taxon>Bacteria</taxon>
        <taxon>Bacillati</taxon>
        <taxon>Actinomycetota</taxon>
        <taxon>Actinomycetes</taxon>
        <taxon>Actinopolysporales</taxon>
        <taxon>Actinopolysporaceae</taxon>
        <taxon>Actinopolyspora</taxon>
    </lineage>
</organism>
<protein>
    <submittedName>
        <fullName evidence="3">Uncharacterized protein</fullName>
    </submittedName>
</protein>
<evidence type="ECO:0000256" key="2">
    <source>
        <dbReference type="SAM" id="Phobius"/>
    </source>
</evidence>
<keyword evidence="2" id="KW-1133">Transmembrane helix</keyword>
<keyword evidence="2" id="KW-0472">Membrane</keyword>
<proteinExistence type="predicted"/>
<feature type="transmembrane region" description="Helical" evidence="2">
    <location>
        <begin position="45"/>
        <end position="64"/>
    </location>
</feature>